<comment type="caution">
    <text evidence="1">The sequence shown here is derived from an EMBL/GenBank/DDBJ whole genome shotgun (WGS) entry which is preliminary data.</text>
</comment>
<protein>
    <submittedName>
        <fullName evidence="1">Uncharacterized protein</fullName>
    </submittedName>
</protein>
<evidence type="ECO:0000313" key="1">
    <source>
        <dbReference type="EMBL" id="KAJ1363396.1"/>
    </source>
</evidence>
<gene>
    <name evidence="1" type="ORF">KIN20_023254</name>
</gene>
<sequence>MAVISFEHGHWCEFHTVICRISAGKMSYVPRKIHIKHGLQFAAKRKRRYQGLKPCLLSCFLSRLELQRENLRRFLSRGDCGVRDGDGETEKIGVEFFRYQFQIVAGSFRDPNFDHQL</sequence>
<dbReference type="EMBL" id="JAHQIW010004693">
    <property type="protein sequence ID" value="KAJ1363396.1"/>
    <property type="molecule type" value="Genomic_DNA"/>
</dbReference>
<accession>A0AAD5N6D3</accession>
<name>A0AAD5N6D3_PARTN</name>
<proteinExistence type="predicted"/>
<reference evidence="1" key="1">
    <citation type="submission" date="2021-06" db="EMBL/GenBank/DDBJ databases">
        <title>Parelaphostrongylus tenuis whole genome reference sequence.</title>
        <authorList>
            <person name="Garwood T.J."/>
            <person name="Larsen P.A."/>
            <person name="Fountain-Jones N.M."/>
            <person name="Garbe J.R."/>
            <person name="Macchietto M.G."/>
            <person name="Kania S.A."/>
            <person name="Gerhold R.W."/>
            <person name="Richards J.E."/>
            <person name="Wolf T.M."/>
        </authorList>
    </citation>
    <scope>NUCLEOTIDE SEQUENCE</scope>
    <source>
        <strain evidence="1">MNPRO001-30</strain>
        <tissue evidence="1">Meninges</tissue>
    </source>
</reference>
<dbReference type="AlphaFoldDB" id="A0AAD5N6D3"/>
<keyword evidence="2" id="KW-1185">Reference proteome</keyword>
<evidence type="ECO:0000313" key="2">
    <source>
        <dbReference type="Proteomes" id="UP001196413"/>
    </source>
</evidence>
<dbReference type="Proteomes" id="UP001196413">
    <property type="component" value="Unassembled WGS sequence"/>
</dbReference>
<organism evidence="1 2">
    <name type="scientific">Parelaphostrongylus tenuis</name>
    <name type="common">Meningeal worm</name>
    <dbReference type="NCBI Taxonomy" id="148309"/>
    <lineage>
        <taxon>Eukaryota</taxon>
        <taxon>Metazoa</taxon>
        <taxon>Ecdysozoa</taxon>
        <taxon>Nematoda</taxon>
        <taxon>Chromadorea</taxon>
        <taxon>Rhabditida</taxon>
        <taxon>Rhabditina</taxon>
        <taxon>Rhabditomorpha</taxon>
        <taxon>Strongyloidea</taxon>
        <taxon>Metastrongylidae</taxon>
        <taxon>Parelaphostrongylus</taxon>
    </lineage>
</organism>